<gene>
    <name evidence="15" type="ORF">I585_02624</name>
    <name evidence="14" type="ORF">UAI_03442</name>
</gene>
<dbReference type="SMART" id="SM00448">
    <property type="entry name" value="REC"/>
    <property type="match status" value="1"/>
</dbReference>
<keyword evidence="7" id="KW-0804">Transcription</keyword>
<dbReference type="EMBL" id="ASWA01000003">
    <property type="protein sequence ID" value="EOT67103.1"/>
    <property type="molecule type" value="Genomic_DNA"/>
</dbReference>
<dbReference type="GO" id="GO:0000156">
    <property type="term" value="F:phosphorelay response regulator activity"/>
    <property type="evidence" value="ECO:0007669"/>
    <property type="project" value="TreeGrafter"/>
</dbReference>
<keyword evidence="5 11" id="KW-0238">DNA-binding</keyword>
<evidence type="ECO:0000313" key="16">
    <source>
        <dbReference type="Proteomes" id="UP000013783"/>
    </source>
</evidence>
<dbReference type="STRING" id="71451.RV07_GL002934"/>
<evidence type="ECO:0000313" key="14">
    <source>
        <dbReference type="EMBL" id="EOH74373.1"/>
    </source>
</evidence>
<dbReference type="InterPro" id="IPR001789">
    <property type="entry name" value="Sig_transdc_resp-reg_receiver"/>
</dbReference>
<feature type="domain" description="OmpR/PhoB-type" evidence="13">
    <location>
        <begin position="128"/>
        <end position="229"/>
    </location>
</feature>
<dbReference type="InterPro" id="IPR036388">
    <property type="entry name" value="WH-like_DNA-bd_sf"/>
</dbReference>
<dbReference type="InterPro" id="IPR011006">
    <property type="entry name" value="CheY-like_superfamily"/>
</dbReference>
<dbReference type="Gene3D" id="3.40.50.2300">
    <property type="match status" value="1"/>
</dbReference>
<dbReference type="Pfam" id="PF00072">
    <property type="entry name" value="Response_reg"/>
    <property type="match status" value="1"/>
</dbReference>
<dbReference type="OrthoDB" id="9790442at2"/>
<sequence>MQKILVVDDEKAILDIVSRYLAREGYKVFAAANGKEALTFFQKESLDLIITDIMMPEMDGYDFIEQVLEKDEDTPFIFVSAKDQEKDKIFSLTLGADDFITKPFSPRELTLRVKNILRRVGSKEERAGNAIEEGPFRIDEEKFKASLYDRPLELSIKEFQLLLLFLKNLGKVFPKSELYEKIWHSEYFDDANTLNVHIHSLREKLEKVADERPYPHIQTVWGLGYKMEG</sequence>
<dbReference type="PATRIC" id="fig|1158601.3.peg.3417"/>
<dbReference type="Proteomes" id="UP000013783">
    <property type="component" value="Unassembled WGS sequence"/>
</dbReference>
<dbReference type="SMART" id="SM00862">
    <property type="entry name" value="Trans_reg_C"/>
    <property type="match status" value="1"/>
</dbReference>
<evidence type="ECO:0000256" key="7">
    <source>
        <dbReference type="ARBA" id="ARBA00023163"/>
    </source>
</evidence>
<keyword evidence="8" id="KW-0046">Antibiotic resistance</keyword>
<accession>R2NTN4</accession>
<dbReference type="PANTHER" id="PTHR48111:SF2">
    <property type="entry name" value="RESPONSE REGULATOR SAER"/>
    <property type="match status" value="1"/>
</dbReference>
<dbReference type="eggNOG" id="COG0745">
    <property type="taxonomic scope" value="Bacteria"/>
</dbReference>
<dbReference type="GO" id="GO:0006355">
    <property type="term" value="P:regulation of DNA-templated transcription"/>
    <property type="evidence" value="ECO:0007669"/>
    <property type="project" value="InterPro"/>
</dbReference>
<evidence type="ECO:0000313" key="17">
    <source>
        <dbReference type="Proteomes" id="UP000014148"/>
    </source>
</evidence>
<dbReference type="FunFam" id="1.10.10.10:FF:000018">
    <property type="entry name" value="DNA-binding response regulator ResD"/>
    <property type="match status" value="1"/>
</dbReference>
<evidence type="ECO:0000256" key="8">
    <source>
        <dbReference type="ARBA" id="ARBA00023251"/>
    </source>
</evidence>
<evidence type="ECO:0000256" key="4">
    <source>
        <dbReference type="ARBA" id="ARBA00023015"/>
    </source>
</evidence>
<dbReference type="GeneID" id="79785009"/>
<evidence type="ECO:0000256" key="2">
    <source>
        <dbReference type="ARBA" id="ARBA00022553"/>
    </source>
</evidence>
<dbReference type="Proteomes" id="UP000014148">
    <property type="component" value="Unassembled WGS sequence"/>
</dbReference>
<dbReference type="EMBL" id="AJAK01000022">
    <property type="protein sequence ID" value="EOH74373.1"/>
    <property type="molecule type" value="Genomic_DNA"/>
</dbReference>
<keyword evidence="9" id="KW-0961">Cell wall biogenesis/degradation</keyword>
<keyword evidence="1" id="KW-0678">Repressor</keyword>
<keyword evidence="17" id="KW-1185">Reference proteome</keyword>
<dbReference type="Gene3D" id="6.10.250.690">
    <property type="match status" value="1"/>
</dbReference>
<feature type="domain" description="Response regulatory" evidence="12">
    <location>
        <begin position="3"/>
        <end position="117"/>
    </location>
</feature>
<dbReference type="Gene3D" id="1.10.10.10">
    <property type="entry name" value="Winged helix-like DNA-binding domain superfamily/Winged helix DNA-binding domain"/>
    <property type="match status" value="1"/>
</dbReference>
<evidence type="ECO:0000256" key="5">
    <source>
        <dbReference type="ARBA" id="ARBA00023125"/>
    </source>
</evidence>
<keyword evidence="6" id="KW-0010">Activator</keyword>
<dbReference type="PANTHER" id="PTHR48111">
    <property type="entry name" value="REGULATOR OF RPOS"/>
    <property type="match status" value="1"/>
</dbReference>
<dbReference type="AlphaFoldDB" id="R2NTN4"/>
<name>R2NTN4_9ENTE</name>
<evidence type="ECO:0000256" key="1">
    <source>
        <dbReference type="ARBA" id="ARBA00022491"/>
    </source>
</evidence>
<dbReference type="GO" id="GO:0071555">
    <property type="term" value="P:cell wall organization"/>
    <property type="evidence" value="ECO:0007669"/>
    <property type="project" value="UniProtKB-KW"/>
</dbReference>
<organism evidence="14 16">
    <name type="scientific">Enterococcus malodoratus ATCC 43197</name>
    <dbReference type="NCBI Taxonomy" id="1158601"/>
    <lineage>
        <taxon>Bacteria</taxon>
        <taxon>Bacillati</taxon>
        <taxon>Bacillota</taxon>
        <taxon>Bacilli</taxon>
        <taxon>Lactobacillales</taxon>
        <taxon>Enterococcaceae</taxon>
        <taxon>Enterococcus</taxon>
    </lineage>
</organism>
<evidence type="ECO:0008006" key="18">
    <source>
        <dbReference type="Google" id="ProtNLM"/>
    </source>
</evidence>
<evidence type="ECO:0000256" key="10">
    <source>
        <dbReference type="PROSITE-ProRule" id="PRU00169"/>
    </source>
</evidence>
<keyword evidence="3" id="KW-0902">Two-component regulatory system</keyword>
<comment type="caution">
    <text evidence="14">The sequence shown here is derived from an EMBL/GenBank/DDBJ whole genome shotgun (WGS) entry which is preliminary data.</text>
</comment>
<keyword evidence="2 10" id="KW-0597">Phosphoprotein</keyword>
<evidence type="ECO:0000256" key="6">
    <source>
        <dbReference type="ARBA" id="ARBA00023159"/>
    </source>
</evidence>
<dbReference type="InterPro" id="IPR001867">
    <property type="entry name" value="OmpR/PhoB-type_DNA-bd"/>
</dbReference>
<dbReference type="FunFam" id="3.40.50.2300:FF:000001">
    <property type="entry name" value="DNA-binding response regulator PhoB"/>
    <property type="match status" value="1"/>
</dbReference>
<protein>
    <recommendedName>
        <fullName evidence="18">Two-component system response regulator receiver protein</fullName>
    </recommendedName>
</protein>
<dbReference type="CDD" id="cd17574">
    <property type="entry name" value="REC_OmpR"/>
    <property type="match status" value="1"/>
</dbReference>
<evidence type="ECO:0000313" key="15">
    <source>
        <dbReference type="EMBL" id="EOT67103.1"/>
    </source>
</evidence>
<dbReference type="SUPFAM" id="SSF52172">
    <property type="entry name" value="CheY-like"/>
    <property type="match status" value="1"/>
</dbReference>
<dbReference type="RefSeq" id="WP_010742237.1">
    <property type="nucleotide sequence ID" value="NZ_KB946251.1"/>
</dbReference>
<reference evidence="15 17" key="2">
    <citation type="submission" date="2013-03" db="EMBL/GenBank/DDBJ databases">
        <title>The Genome Sequence of Enterococcus malodoratus ATCC_43197 (PacBio/Illumina hybrid assembly).</title>
        <authorList>
            <consortium name="The Broad Institute Genomics Platform"/>
            <consortium name="The Broad Institute Genome Sequencing Center for Infectious Disease"/>
            <person name="Earl A."/>
            <person name="Russ C."/>
            <person name="Gilmore M."/>
            <person name="Surin D."/>
            <person name="Walker B."/>
            <person name="Young S."/>
            <person name="Zeng Q."/>
            <person name="Gargeya S."/>
            <person name="Fitzgerald M."/>
            <person name="Haas B."/>
            <person name="Abouelleil A."/>
            <person name="Allen A.W."/>
            <person name="Alvarado L."/>
            <person name="Arachchi H.M."/>
            <person name="Berlin A.M."/>
            <person name="Chapman S.B."/>
            <person name="Gainer-Dewar J."/>
            <person name="Goldberg J."/>
            <person name="Griggs A."/>
            <person name="Gujja S."/>
            <person name="Hansen M."/>
            <person name="Howarth C."/>
            <person name="Imamovic A."/>
            <person name="Ireland A."/>
            <person name="Larimer J."/>
            <person name="McCowan C."/>
            <person name="Murphy C."/>
            <person name="Pearson M."/>
            <person name="Poon T.W."/>
            <person name="Priest M."/>
            <person name="Roberts A."/>
            <person name="Saif S."/>
            <person name="Shea T."/>
            <person name="Sisk P."/>
            <person name="Sykes S."/>
            <person name="Wortman J."/>
            <person name="Nusbaum C."/>
            <person name="Birren B."/>
        </authorList>
    </citation>
    <scope>NUCLEOTIDE SEQUENCE [LARGE SCALE GENOMIC DNA]</scope>
    <source>
        <strain evidence="15 17">ATCC 43197</strain>
    </source>
</reference>
<dbReference type="PROSITE" id="PS50110">
    <property type="entry name" value="RESPONSE_REGULATORY"/>
    <property type="match status" value="1"/>
</dbReference>
<feature type="DNA-binding region" description="OmpR/PhoB-type" evidence="11">
    <location>
        <begin position="128"/>
        <end position="229"/>
    </location>
</feature>
<reference evidence="14 16" key="1">
    <citation type="submission" date="2013-02" db="EMBL/GenBank/DDBJ databases">
        <title>The Genome Sequence of Enterococcus malodoratus ATCC_43197.</title>
        <authorList>
            <consortium name="The Broad Institute Genome Sequencing Platform"/>
            <consortium name="The Broad Institute Genome Sequencing Center for Infectious Disease"/>
            <person name="Earl A.M."/>
            <person name="Gilmore M.S."/>
            <person name="Lebreton F."/>
            <person name="Walker B."/>
            <person name="Young S.K."/>
            <person name="Zeng Q."/>
            <person name="Gargeya S."/>
            <person name="Fitzgerald M."/>
            <person name="Haas B."/>
            <person name="Abouelleil A."/>
            <person name="Alvarado L."/>
            <person name="Arachchi H.M."/>
            <person name="Berlin A.M."/>
            <person name="Chapman S.B."/>
            <person name="Dewar J."/>
            <person name="Goldberg J."/>
            <person name="Griggs A."/>
            <person name="Gujja S."/>
            <person name="Hansen M."/>
            <person name="Howarth C."/>
            <person name="Imamovic A."/>
            <person name="Larimer J."/>
            <person name="McCowan C."/>
            <person name="Murphy C."/>
            <person name="Neiman D."/>
            <person name="Pearson M."/>
            <person name="Priest M."/>
            <person name="Roberts A."/>
            <person name="Saif S."/>
            <person name="Shea T."/>
            <person name="Sisk P."/>
            <person name="Sykes S."/>
            <person name="Wortman J."/>
            <person name="Nusbaum C."/>
            <person name="Birren B."/>
        </authorList>
    </citation>
    <scope>NUCLEOTIDE SEQUENCE [LARGE SCALE GENOMIC DNA]</scope>
    <source>
        <strain evidence="14 16">ATCC 43197</strain>
    </source>
</reference>
<dbReference type="Pfam" id="PF00486">
    <property type="entry name" value="Trans_reg_C"/>
    <property type="match status" value="1"/>
</dbReference>
<evidence type="ECO:0000256" key="3">
    <source>
        <dbReference type="ARBA" id="ARBA00023012"/>
    </source>
</evidence>
<keyword evidence="4" id="KW-0805">Transcription regulation</keyword>
<dbReference type="PROSITE" id="PS51755">
    <property type="entry name" value="OMPR_PHOB"/>
    <property type="match status" value="1"/>
</dbReference>
<dbReference type="GO" id="GO:0005829">
    <property type="term" value="C:cytosol"/>
    <property type="evidence" value="ECO:0007669"/>
    <property type="project" value="TreeGrafter"/>
</dbReference>
<dbReference type="CDD" id="cd00383">
    <property type="entry name" value="trans_reg_C"/>
    <property type="match status" value="1"/>
</dbReference>
<evidence type="ECO:0000259" key="13">
    <source>
        <dbReference type="PROSITE" id="PS51755"/>
    </source>
</evidence>
<evidence type="ECO:0000256" key="9">
    <source>
        <dbReference type="ARBA" id="ARBA00023316"/>
    </source>
</evidence>
<evidence type="ECO:0000256" key="11">
    <source>
        <dbReference type="PROSITE-ProRule" id="PRU01091"/>
    </source>
</evidence>
<proteinExistence type="predicted"/>
<dbReference type="GO" id="GO:0032993">
    <property type="term" value="C:protein-DNA complex"/>
    <property type="evidence" value="ECO:0007669"/>
    <property type="project" value="TreeGrafter"/>
</dbReference>
<evidence type="ECO:0000259" key="12">
    <source>
        <dbReference type="PROSITE" id="PS50110"/>
    </source>
</evidence>
<feature type="modified residue" description="4-aspartylphosphate" evidence="10">
    <location>
        <position position="52"/>
    </location>
</feature>
<dbReference type="GO" id="GO:0046677">
    <property type="term" value="P:response to antibiotic"/>
    <property type="evidence" value="ECO:0007669"/>
    <property type="project" value="UniProtKB-KW"/>
</dbReference>
<dbReference type="GO" id="GO:0000976">
    <property type="term" value="F:transcription cis-regulatory region binding"/>
    <property type="evidence" value="ECO:0007669"/>
    <property type="project" value="TreeGrafter"/>
</dbReference>
<dbReference type="InterPro" id="IPR039420">
    <property type="entry name" value="WalR-like"/>
</dbReference>